<keyword evidence="2" id="KW-1185">Reference proteome</keyword>
<organism evidence="1 2">
    <name type="scientific">Taibaiella chishuiensis</name>
    <dbReference type="NCBI Taxonomy" id="1434707"/>
    <lineage>
        <taxon>Bacteria</taxon>
        <taxon>Pseudomonadati</taxon>
        <taxon>Bacteroidota</taxon>
        <taxon>Chitinophagia</taxon>
        <taxon>Chitinophagales</taxon>
        <taxon>Chitinophagaceae</taxon>
        <taxon>Taibaiella</taxon>
    </lineage>
</organism>
<dbReference type="EMBL" id="PYGD01000003">
    <property type="protein sequence ID" value="PSK92694.1"/>
    <property type="molecule type" value="Genomic_DNA"/>
</dbReference>
<protein>
    <submittedName>
        <fullName evidence="1">Uncharacterized protein</fullName>
    </submittedName>
</protein>
<accession>A0A2P8D655</accession>
<dbReference type="AlphaFoldDB" id="A0A2P8D655"/>
<proteinExistence type="predicted"/>
<comment type="caution">
    <text evidence="1">The sequence shown here is derived from an EMBL/GenBank/DDBJ whole genome shotgun (WGS) entry which is preliminary data.</text>
</comment>
<gene>
    <name evidence="1" type="ORF">B0I18_103276</name>
</gene>
<name>A0A2P8D655_9BACT</name>
<dbReference type="Proteomes" id="UP000240572">
    <property type="component" value="Unassembled WGS sequence"/>
</dbReference>
<reference evidence="1 2" key="1">
    <citation type="submission" date="2018-03" db="EMBL/GenBank/DDBJ databases">
        <title>Genomic Encyclopedia of Type Strains, Phase III (KMG-III): the genomes of soil and plant-associated and newly described type strains.</title>
        <authorList>
            <person name="Whitman W."/>
        </authorList>
    </citation>
    <scope>NUCLEOTIDE SEQUENCE [LARGE SCALE GENOMIC DNA]</scope>
    <source>
        <strain evidence="1 2">CGMCC 1.12700</strain>
    </source>
</reference>
<evidence type="ECO:0000313" key="1">
    <source>
        <dbReference type="EMBL" id="PSK92694.1"/>
    </source>
</evidence>
<evidence type="ECO:0000313" key="2">
    <source>
        <dbReference type="Proteomes" id="UP000240572"/>
    </source>
</evidence>
<sequence>MIAYPTKMPELPQSIPFELHLTVVPLAAEQETAFAGYCRQLLAKPMIIELAQGQSRHQPMLNKIVYMKSLDQALAAAHSLAGQLRAAGYPVTRIKIEVPATDASLFQNGKLPATHYFEWHGKINYEAQAALPVLCHDHKVHLSRNTLKHDPGRRFLTLRVYDTEAVFNEKIAALHKDLHQQGIGLIKEQAEYCLYDDHEKLDAGWLPA</sequence>
<dbReference type="RefSeq" id="WP_181358434.1">
    <property type="nucleotide sequence ID" value="NZ_PYGD01000003.1"/>
</dbReference>